<evidence type="ECO:0000313" key="3">
    <source>
        <dbReference type="Proteomes" id="UP000178912"/>
    </source>
</evidence>
<keyword evidence="3" id="KW-1185">Reference proteome</keyword>
<dbReference type="EMBL" id="FJUX01000057">
    <property type="protein sequence ID" value="CZT02745.1"/>
    <property type="molecule type" value="Genomic_DNA"/>
</dbReference>
<gene>
    <name evidence="2" type="ORF">RAG0_09761</name>
</gene>
<protein>
    <submittedName>
        <fullName evidence="2">Uncharacterized protein</fullName>
    </submittedName>
</protein>
<dbReference type="OrthoDB" id="10631999at2759"/>
<dbReference type="AlphaFoldDB" id="A0A1E1KWY2"/>
<feature type="compositionally biased region" description="Pro residues" evidence="1">
    <location>
        <begin position="313"/>
        <end position="326"/>
    </location>
</feature>
<evidence type="ECO:0000313" key="2">
    <source>
        <dbReference type="EMBL" id="CZT02745.1"/>
    </source>
</evidence>
<reference evidence="3" key="1">
    <citation type="submission" date="2016-03" db="EMBL/GenBank/DDBJ databases">
        <authorList>
            <person name="Guldener U."/>
        </authorList>
    </citation>
    <scope>NUCLEOTIDE SEQUENCE [LARGE SCALE GENOMIC DNA]</scope>
    <source>
        <strain evidence="3">04CH-RAC-A.6.1</strain>
    </source>
</reference>
<feature type="region of interest" description="Disordered" evidence="1">
    <location>
        <begin position="308"/>
        <end position="370"/>
    </location>
</feature>
<dbReference type="Proteomes" id="UP000178912">
    <property type="component" value="Unassembled WGS sequence"/>
</dbReference>
<accession>A0A1E1KWY2</accession>
<sequence>MAHVGALPGAEIHGVGTVSERQALRLAVQTLKARTRKYDLNRKLDEAQLASWPVREWEVPAEYKPRQFPYMTSEAYDRFHNPFVYDNVQVERIARVAIQVFNLVSVTRKKITDKIFELTIAIICHFIDTDDFVADGLDISTQLLGDAFYIVMFNRWPMLVGWMFDELVGGIVDFSFIWSRNFLISFTLTTLRNDCQAKVLYARGGFQQPGYWPEQCLGCWLSATCRYPSLDGLAQEHESPWPMKFMGRSLVLSSVEHALLVAMYEKSPPFVARPQPTPDGSMQQQTLQLQQKCDRLSQQLQVQDQRSLQPGILPLPPLEPSAPPPRKITSTSQESSKQEDFSQEDSYQESQSTGLKSSPRSTFEEASIAT</sequence>
<evidence type="ECO:0000256" key="1">
    <source>
        <dbReference type="SAM" id="MobiDB-lite"/>
    </source>
</evidence>
<feature type="compositionally biased region" description="Polar residues" evidence="1">
    <location>
        <begin position="348"/>
        <end position="361"/>
    </location>
</feature>
<organism evidence="2 3">
    <name type="scientific">Rhynchosporium agropyri</name>
    <dbReference type="NCBI Taxonomy" id="914238"/>
    <lineage>
        <taxon>Eukaryota</taxon>
        <taxon>Fungi</taxon>
        <taxon>Dikarya</taxon>
        <taxon>Ascomycota</taxon>
        <taxon>Pezizomycotina</taxon>
        <taxon>Leotiomycetes</taxon>
        <taxon>Helotiales</taxon>
        <taxon>Ploettnerulaceae</taxon>
        <taxon>Rhynchosporium</taxon>
    </lineage>
</organism>
<proteinExistence type="predicted"/>
<name>A0A1E1KWY2_9HELO</name>